<gene>
    <name evidence="1" type="ORF">J2W43_001231</name>
</gene>
<dbReference type="Proteomes" id="UP001252613">
    <property type="component" value="Unassembled WGS sequence"/>
</dbReference>
<dbReference type="AlphaFoldDB" id="A0AAW8M6C7"/>
<dbReference type="RefSeq" id="WP_310357575.1">
    <property type="nucleotide sequence ID" value="NZ_JAVDVC010000002.1"/>
</dbReference>
<comment type="caution">
    <text evidence="1">The sequence shown here is derived from an EMBL/GenBank/DDBJ whole genome shotgun (WGS) entry which is preliminary data.</text>
</comment>
<proteinExistence type="predicted"/>
<sequence length="79" mass="9115">MFLLLTALLFLAEDPAYVVNEENCKFGHFIELPNDYRSSRLMKACFESIKDEPKPTGGNLQEKTVRPLKELMDIPLDLR</sequence>
<accession>A0AAW8M6C7</accession>
<organism evidence="1 2">
    <name type="scientific">Pseudomonas brassicacearum</name>
    <dbReference type="NCBI Taxonomy" id="930166"/>
    <lineage>
        <taxon>Bacteria</taxon>
        <taxon>Pseudomonadati</taxon>
        <taxon>Pseudomonadota</taxon>
        <taxon>Gammaproteobacteria</taxon>
        <taxon>Pseudomonadales</taxon>
        <taxon>Pseudomonadaceae</taxon>
        <taxon>Pseudomonas</taxon>
    </lineage>
</organism>
<reference evidence="1" key="1">
    <citation type="submission" date="2023-07" db="EMBL/GenBank/DDBJ databases">
        <title>Sorghum-associated microbial communities from plants grown in Nebraska, USA.</title>
        <authorList>
            <person name="Schachtman D."/>
        </authorList>
    </citation>
    <scope>NUCLEOTIDE SEQUENCE</scope>
    <source>
        <strain evidence="1">3432</strain>
    </source>
</reference>
<name>A0AAW8M6C7_9PSED</name>
<protein>
    <submittedName>
        <fullName evidence="1">Uncharacterized protein</fullName>
    </submittedName>
</protein>
<evidence type="ECO:0000313" key="2">
    <source>
        <dbReference type="Proteomes" id="UP001252613"/>
    </source>
</evidence>
<dbReference type="EMBL" id="JAVDVC010000002">
    <property type="protein sequence ID" value="MDR6957255.1"/>
    <property type="molecule type" value="Genomic_DNA"/>
</dbReference>
<evidence type="ECO:0000313" key="1">
    <source>
        <dbReference type="EMBL" id="MDR6957255.1"/>
    </source>
</evidence>